<sequence>MVSKMSPLLCSSKYERWGKPPFLSRVDILLSSPMWYLNLLTQVHRMTNIHKWGCAISAAYLCMTPGFFSTLTTSLTATIPAWSSHIQAFHRLLQYLMAQPITPQVPGFDFLAGHYLAHRPLSDRGSACVVGNPTAQTQINFGIVNASIYM</sequence>
<reference evidence="1" key="1">
    <citation type="submission" date="2023-06" db="EMBL/GenBank/DDBJ databases">
        <authorList>
            <consortium name="Lawrence Berkeley National Laboratory"/>
            <person name="Ahrendt S."/>
            <person name="Sahu N."/>
            <person name="Indic B."/>
            <person name="Wong-Bajracharya J."/>
            <person name="Merenyi Z."/>
            <person name="Ke H.-M."/>
            <person name="Monk M."/>
            <person name="Kocsube S."/>
            <person name="Drula E."/>
            <person name="Lipzen A."/>
            <person name="Balint B."/>
            <person name="Henrissat B."/>
            <person name="Andreopoulos B."/>
            <person name="Martin F.M."/>
            <person name="Harder C.B."/>
            <person name="Rigling D."/>
            <person name="Ford K.L."/>
            <person name="Foster G.D."/>
            <person name="Pangilinan J."/>
            <person name="Papanicolaou A."/>
            <person name="Barry K."/>
            <person name="LaButti K."/>
            <person name="Viragh M."/>
            <person name="Koriabine M."/>
            <person name="Yan M."/>
            <person name="Riley R."/>
            <person name="Champramary S."/>
            <person name="Plett K.L."/>
            <person name="Tsai I.J."/>
            <person name="Slot J."/>
            <person name="Sipos G."/>
            <person name="Plett J."/>
            <person name="Nagy L.G."/>
            <person name="Grigoriev I.V."/>
        </authorList>
    </citation>
    <scope>NUCLEOTIDE SEQUENCE</scope>
    <source>
        <strain evidence="1">ICMP 16352</strain>
    </source>
</reference>
<evidence type="ECO:0000313" key="2">
    <source>
        <dbReference type="Proteomes" id="UP001175227"/>
    </source>
</evidence>
<accession>A0AA39UAX5</accession>
<proteinExistence type="predicted"/>
<evidence type="ECO:0000313" key="1">
    <source>
        <dbReference type="EMBL" id="KAK0482577.1"/>
    </source>
</evidence>
<gene>
    <name evidence="1" type="ORF">IW261DRAFT_1039025</name>
</gene>
<dbReference type="Proteomes" id="UP001175227">
    <property type="component" value="Unassembled WGS sequence"/>
</dbReference>
<organism evidence="1 2">
    <name type="scientific">Armillaria novae-zelandiae</name>
    <dbReference type="NCBI Taxonomy" id="153914"/>
    <lineage>
        <taxon>Eukaryota</taxon>
        <taxon>Fungi</taxon>
        <taxon>Dikarya</taxon>
        <taxon>Basidiomycota</taxon>
        <taxon>Agaricomycotina</taxon>
        <taxon>Agaricomycetes</taxon>
        <taxon>Agaricomycetidae</taxon>
        <taxon>Agaricales</taxon>
        <taxon>Marasmiineae</taxon>
        <taxon>Physalacriaceae</taxon>
        <taxon>Armillaria</taxon>
    </lineage>
</organism>
<dbReference type="AlphaFoldDB" id="A0AA39UAX5"/>
<protein>
    <submittedName>
        <fullName evidence="1">Uncharacterized protein</fullName>
    </submittedName>
</protein>
<dbReference type="EMBL" id="JAUEPR010000007">
    <property type="protein sequence ID" value="KAK0482577.1"/>
    <property type="molecule type" value="Genomic_DNA"/>
</dbReference>
<comment type="caution">
    <text evidence="1">The sequence shown here is derived from an EMBL/GenBank/DDBJ whole genome shotgun (WGS) entry which is preliminary data.</text>
</comment>
<keyword evidence="2" id="KW-1185">Reference proteome</keyword>
<name>A0AA39UAX5_9AGAR</name>